<dbReference type="Gene3D" id="2.40.37.10">
    <property type="entry name" value="Lyase, Ornithine Decarboxylase, Chain A, domain 1"/>
    <property type="match status" value="1"/>
</dbReference>
<evidence type="ECO:0000256" key="7">
    <source>
        <dbReference type="SAM" id="MobiDB-lite"/>
    </source>
</evidence>
<dbReference type="Pfam" id="PF00842">
    <property type="entry name" value="Ala_racemase_C"/>
    <property type="match status" value="1"/>
</dbReference>
<dbReference type="EMBL" id="SJKB01000024">
    <property type="protein sequence ID" value="TCC50545.1"/>
    <property type="molecule type" value="Genomic_DNA"/>
</dbReference>
<dbReference type="FunFam" id="3.20.20.10:FF:000002">
    <property type="entry name" value="Alanine racemase"/>
    <property type="match status" value="1"/>
</dbReference>
<name>A0A4R0K687_9ACTN</name>
<keyword evidence="3 4" id="KW-0413">Isomerase</keyword>
<comment type="function">
    <text evidence="4">Catalyzes the interconversion of L-alanine and D-alanine. May also act on other amino acids.</text>
</comment>
<evidence type="ECO:0000256" key="4">
    <source>
        <dbReference type="HAMAP-Rule" id="MF_01201"/>
    </source>
</evidence>
<accession>A0A4R0K687</accession>
<organism evidence="9 10">
    <name type="scientific">Kribbella pittospori</name>
    <dbReference type="NCBI Taxonomy" id="722689"/>
    <lineage>
        <taxon>Bacteria</taxon>
        <taxon>Bacillati</taxon>
        <taxon>Actinomycetota</taxon>
        <taxon>Actinomycetes</taxon>
        <taxon>Propionibacteriales</taxon>
        <taxon>Kribbellaceae</taxon>
        <taxon>Kribbella</taxon>
    </lineage>
</organism>
<evidence type="ECO:0000313" key="9">
    <source>
        <dbReference type="EMBL" id="TCC50545.1"/>
    </source>
</evidence>
<dbReference type="GO" id="GO:0030632">
    <property type="term" value="P:D-alanine biosynthetic process"/>
    <property type="evidence" value="ECO:0007669"/>
    <property type="project" value="UniProtKB-UniRule"/>
</dbReference>
<dbReference type="OrthoDB" id="9813814at2"/>
<sequence length="398" mass="41941">MNLVQSRHRPAARGIAGLSEAVVDLSAVRDNVRTFRRLVPQDVMAVVKADAFGHGAVPVARAAIEAGATWLGVARADEALQLRAGGLTTPILTWLYDAAELMLLGDVDVDVSVSTIAELQRVASIPSVHCVHLKLDTGLHRAGSAPDQWIELTRAAAHYEALGAVTVRGIWSHLSHGDSADAVHSMRQLQLLRTGVSLARRAGLRPSVVHLANSAGAITLDAPDCDLVRIGAGLYGIDETGIGLRPAMRLMSKLAQVRRIHAGEGVSYGHDHIAPRDTTVALVPLGYADGIPRVAAGQASVLCRGVRMPVIGRIAMDQLVVDTGDLAVEPGEPVTIFGDGSHGEPTARDWAGWAGTIPHEIYCGIGSRVPRRYEAVSDGPAPSRAGAGPSDTAWEGNR</sequence>
<dbReference type="PANTHER" id="PTHR30511">
    <property type="entry name" value="ALANINE RACEMASE"/>
    <property type="match status" value="1"/>
</dbReference>
<dbReference type="HAMAP" id="MF_01201">
    <property type="entry name" value="Ala_racemase"/>
    <property type="match status" value="1"/>
</dbReference>
<protein>
    <recommendedName>
        <fullName evidence="4">Alanine racemase</fullName>
        <ecNumber evidence="4">5.1.1.1</ecNumber>
    </recommendedName>
</protein>
<dbReference type="InterPro" id="IPR011079">
    <property type="entry name" value="Ala_racemase_C"/>
</dbReference>
<feature type="active site" description="Proton acceptor; specific for L-alanine" evidence="4">
    <location>
        <position position="268"/>
    </location>
</feature>
<feature type="binding site" evidence="4 6">
    <location>
        <position position="316"/>
    </location>
    <ligand>
        <name>substrate</name>
    </ligand>
</feature>
<dbReference type="InterPro" id="IPR000821">
    <property type="entry name" value="Ala_racemase"/>
</dbReference>
<evidence type="ECO:0000256" key="3">
    <source>
        <dbReference type="ARBA" id="ARBA00023235"/>
    </source>
</evidence>
<evidence type="ECO:0000256" key="6">
    <source>
        <dbReference type="PIRSR" id="PIRSR600821-52"/>
    </source>
</evidence>
<comment type="caution">
    <text evidence="9">The sequence shown here is derived from an EMBL/GenBank/DDBJ whole genome shotgun (WGS) entry which is preliminary data.</text>
</comment>
<comment type="similarity">
    <text evidence="4">Belongs to the alanine racemase family.</text>
</comment>
<dbReference type="PANTHER" id="PTHR30511:SF0">
    <property type="entry name" value="ALANINE RACEMASE, CATABOLIC-RELATED"/>
    <property type="match status" value="1"/>
</dbReference>
<dbReference type="SMART" id="SM01005">
    <property type="entry name" value="Ala_racemase_C"/>
    <property type="match status" value="1"/>
</dbReference>
<dbReference type="GO" id="GO:0008784">
    <property type="term" value="F:alanine racemase activity"/>
    <property type="evidence" value="ECO:0007669"/>
    <property type="project" value="UniProtKB-UniRule"/>
</dbReference>
<comment type="cofactor">
    <cofactor evidence="1 4 5">
        <name>pyridoxal 5'-phosphate</name>
        <dbReference type="ChEBI" id="CHEBI:597326"/>
    </cofactor>
</comment>
<dbReference type="PRINTS" id="PR00992">
    <property type="entry name" value="ALARACEMASE"/>
</dbReference>
<evidence type="ECO:0000256" key="5">
    <source>
        <dbReference type="PIRSR" id="PIRSR600821-50"/>
    </source>
</evidence>
<dbReference type="NCBIfam" id="TIGR00492">
    <property type="entry name" value="alr"/>
    <property type="match status" value="1"/>
</dbReference>
<feature type="active site" description="Proton acceptor; specific for D-alanine" evidence="4">
    <location>
        <position position="48"/>
    </location>
</feature>
<evidence type="ECO:0000259" key="8">
    <source>
        <dbReference type="SMART" id="SM01005"/>
    </source>
</evidence>
<dbReference type="UniPathway" id="UPA00042">
    <property type="reaction ID" value="UER00497"/>
</dbReference>
<evidence type="ECO:0000256" key="1">
    <source>
        <dbReference type="ARBA" id="ARBA00001933"/>
    </source>
</evidence>
<dbReference type="SUPFAM" id="SSF51419">
    <property type="entry name" value="PLP-binding barrel"/>
    <property type="match status" value="1"/>
</dbReference>
<keyword evidence="10" id="KW-1185">Reference proteome</keyword>
<proteinExistence type="inferred from homology"/>
<keyword evidence="2 4" id="KW-0663">Pyridoxal phosphate</keyword>
<dbReference type="GO" id="GO:0030170">
    <property type="term" value="F:pyridoxal phosphate binding"/>
    <property type="evidence" value="ECO:0007669"/>
    <property type="project" value="UniProtKB-UniRule"/>
</dbReference>
<feature type="modified residue" description="N6-(pyridoxal phosphate)lysine" evidence="4 5">
    <location>
        <position position="48"/>
    </location>
</feature>
<feature type="domain" description="Alanine racemase C-terminal" evidence="8">
    <location>
        <begin position="247"/>
        <end position="374"/>
    </location>
</feature>
<dbReference type="GO" id="GO:0005829">
    <property type="term" value="C:cytosol"/>
    <property type="evidence" value="ECO:0007669"/>
    <property type="project" value="TreeGrafter"/>
</dbReference>
<evidence type="ECO:0000256" key="2">
    <source>
        <dbReference type="ARBA" id="ARBA00022898"/>
    </source>
</evidence>
<dbReference type="InterPro" id="IPR029066">
    <property type="entry name" value="PLP-binding_barrel"/>
</dbReference>
<dbReference type="RefSeq" id="WP_131366084.1">
    <property type="nucleotide sequence ID" value="NZ_SJKB01000024.1"/>
</dbReference>
<dbReference type="SUPFAM" id="SSF50621">
    <property type="entry name" value="Alanine racemase C-terminal domain-like"/>
    <property type="match status" value="1"/>
</dbReference>
<dbReference type="AlphaFoldDB" id="A0A4R0K687"/>
<evidence type="ECO:0000313" key="10">
    <source>
        <dbReference type="Proteomes" id="UP000291144"/>
    </source>
</evidence>
<dbReference type="InterPro" id="IPR001608">
    <property type="entry name" value="Ala_racemase_N"/>
</dbReference>
<gene>
    <name evidence="9" type="primary">alr</name>
    <name evidence="9" type="ORF">E0H73_41520</name>
</gene>
<dbReference type="InterPro" id="IPR009006">
    <property type="entry name" value="Ala_racemase/Decarboxylase_C"/>
</dbReference>
<feature type="region of interest" description="Disordered" evidence="7">
    <location>
        <begin position="374"/>
        <end position="398"/>
    </location>
</feature>
<reference evidence="9 10" key="1">
    <citation type="submission" date="2019-02" db="EMBL/GenBank/DDBJ databases">
        <title>Kribbella capetownensis sp. nov. and Kribbella speibonae sp. nov., isolated from soil.</title>
        <authorList>
            <person name="Curtis S.M."/>
            <person name="Norton I."/>
            <person name="Everest G.J."/>
            <person name="Meyers P.R."/>
        </authorList>
    </citation>
    <scope>NUCLEOTIDE SEQUENCE [LARGE SCALE GENOMIC DNA]</scope>
    <source>
        <strain evidence="9 10">NRRL B-24813</strain>
    </source>
</reference>
<dbReference type="CDD" id="cd00430">
    <property type="entry name" value="PLPDE_III_AR"/>
    <property type="match status" value="1"/>
</dbReference>
<comment type="pathway">
    <text evidence="4">Amino-acid biosynthesis; D-alanine biosynthesis; D-alanine from L-alanine: step 1/1.</text>
</comment>
<dbReference type="GO" id="GO:0009252">
    <property type="term" value="P:peptidoglycan biosynthetic process"/>
    <property type="evidence" value="ECO:0007669"/>
    <property type="project" value="TreeGrafter"/>
</dbReference>
<dbReference type="Pfam" id="PF01168">
    <property type="entry name" value="Ala_racemase_N"/>
    <property type="match status" value="1"/>
</dbReference>
<comment type="catalytic activity">
    <reaction evidence="4">
        <text>L-alanine = D-alanine</text>
        <dbReference type="Rhea" id="RHEA:20249"/>
        <dbReference type="ChEBI" id="CHEBI:57416"/>
        <dbReference type="ChEBI" id="CHEBI:57972"/>
        <dbReference type="EC" id="5.1.1.1"/>
    </reaction>
</comment>
<dbReference type="Gene3D" id="3.20.20.10">
    <property type="entry name" value="Alanine racemase"/>
    <property type="match status" value="1"/>
</dbReference>
<feature type="binding site" evidence="4 6">
    <location>
        <position position="141"/>
    </location>
    <ligand>
        <name>substrate</name>
    </ligand>
</feature>
<dbReference type="Proteomes" id="UP000291144">
    <property type="component" value="Unassembled WGS sequence"/>
</dbReference>
<dbReference type="EC" id="5.1.1.1" evidence="4"/>